<evidence type="ECO:0000256" key="2">
    <source>
        <dbReference type="ARBA" id="ARBA00022448"/>
    </source>
</evidence>
<evidence type="ECO:0000313" key="10">
    <source>
        <dbReference type="Proteomes" id="UP000593892"/>
    </source>
</evidence>
<keyword evidence="10" id="KW-1185">Reference proteome</keyword>
<dbReference type="InterPro" id="IPR057601">
    <property type="entry name" value="Oar-like_b-barrel"/>
</dbReference>
<dbReference type="Gene3D" id="2.40.170.20">
    <property type="entry name" value="TonB-dependent receptor, beta-barrel domain"/>
    <property type="match status" value="1"/>
</dbReference>
<reference evidence="9 10" key="1">
    <citation type="submission" date="2020-10" db="EMBL/GenBank/DDBJ databases">
        <title>Complete genome sequence of Paludibaculum fermentans P105T, a facultatively anaerobic acidobacterium capable of dissimilatory Fe(III) reduction.</title>
        <authorList>
            <person name="Dedysh S.N."/>
            <person name="Beletsky A.V."/>
            <person name="Kulichevskaya I.S."/>
            <person name="Mardanov A.V."/>
            <person name="Ravin N.V."/>
        </authorList>
    </citation>
    <scope>NUCLEOTIDE SEQUENCE [LARGE SCALE GENOMIC DNA]</scope>
    <source>
        <strain evidence="9 10">P105</strain>
    </source>
</reference>
<dbReference type="Gene3D" id="2.60.40.1120">
    <property type="entry name" value="Carboxypeptidase-like, regulatory domain"/>
    <property type="match status" value="1"/>
</dbReference>
<evidence type="ECO:0000256" key="1">
    <source>
        <dbReference type="ARBA" id="ARBA00004571"/>
    </source>
</evidence>
<comment type="subcellular location">
    <subcellularLocation>
        <location evidence="1">Cell outer membrane</location>
        <topology evidence="1">Multi-pass membrane protein</topology>
    </subcellularLocation>
</comment>
<dbReference type="Proteomes" id="UP000593892">
    <property type="component" value="Chromosome"/>
</dbReference>
<dbReference type="RefSeq" id="WP_194452695.1">
    <property type="nucleotide sequence ID" value="NZ_CP063849.1"/>
</dbReference>
<feature type="chain" id="PRO_5032279463" evidence="7">
    <location>
        <begin position="21"/>
        <end position="1154"/>
    </location>
</feature>
<feature type="signal peptide" evidence="7">
    <location>
        <begin position="1"/>
        <end position="20"/>
    </location>
</feature>
<evidence type="ECO:0000256" key="3">
    <source>
        <dbReference type="ARBA" id="ARBA00022452"/>
    </source>
</evidence>
<keyword evidence="3" id="KW-1134">Transmembrane beta strand</keyword>
<keyword evidence="2" id="KW-0813">Transport</keyword>
<evidence type="ECO:0000256" key="7">
    <source>
        <dbReference type="SAM" id="SignalP"/>
    </source>
</evidence>
<dbReference type="PANTHER" id="PTHR30069:SF46">
    <property type="entry name" value="OAR PROTEIN"/>
    <property type="match status" value="1"/>
</dbReference>
<keyword evidence="9" id="KW-0645">Protease</keyword>
<name>A0A7S7NWE6_PALFE</name>
<dbReference type="EMBL" id="CP063849">
    <property type="protein sequence ID" value="QOY91040.1"/>
    <property type="molecule type" value="Genomic_DNA"/>
</dbReference>
<sequence>MFRSTHLVLATILLSTSLSAQTALGTITGTISDPQGSGVPNVTVTATALATNLKYSGTSSSDGTYSISQLPVGRFELTATAPGFKTFNQTNITIEVSQRLRVDIGLEVGALTESVNITAEIPRVQTEDSSLGATVERKRIEELPLNGRHVFNLVKIVAGVQPRTASTDGFAEVNNQTFSQIRINGGPAYGNQFLLDGSVNSAPVHNEIAVVPMSDSVEEFRVETNALKAEYGQTSGGVINVVTKMGGNEFHGSAYEFLRNDAFDARNAFSTQPDPRTGRIKQVLRYNQYGGTVGGPVRIPKLYDGRNRTFFFAGYEQWRWRSTGAPRLGTVAKPEWRDGDFSNLRNGSGALIALFDPATTRANPNGSGYVRDPLPGNIVPANRIDPLSKRVLAYMPAANATATDPYTAANNYIALIPSSSDQGVTTGRVDHRLSDKDMLFFRYSGTRNTLRNRGYGLEEADSVARDDQRDNHNAIFSYTRVVSPSIVNDFRLAGSRQWLPFKHPSFDQGWPAKLGYPSQIPQDQFPPVQISGLMTIGQPSFSAGLRAQQYVQIVDSVTIVHGKHNFKTGFDLRWSRLSFINRSNPSGRFDFSASLTGNPLVPANTGFGMASYLLGEVGGGQIGFRPFFQYRSLPLGVYFQDDWKITRRLTLNLGLRYDISGGPTELHDRHSSFDPFVMNPETKMPGIMTYSGINGVPSSYVDLDKNNFGPRIGFAWDPKGDGKTAIRGGYGIIYTISEIGHTQGDNSNALGFSVDTPFTSSGSVPVKAFQFSQGPSTILQPAGAQGGPSAFRGFNGQYQDRHGLTPYVQSFNFTVQRSLWAGWTASAVYAGSRGVKLFGGNYNLNQLDPKYFAMGLDLQTTVQNPFFGQITSGALSGATVQKQVLLRAFPDYQSVTTFAANNASSTYHSLQVLVEKRFSSGISALASYTKSKLMSDTISIGGGGNGTSAADFRIGAYNRRLDRAIDQDDVSQRLVTSGVVELPFGRGKKFGTGMNRVVDAALGGWQLNGIATIQTGNPLVVRGSNNFTGINYPDLVADPSLPGGTQSANKWFNTDAFRNPANFVIGNAPRTLPSTRTPGLLDVSFSVFKTYQFMERYRLETRWEMFNALNAVNLNGPDTNFSPNAAGVNTNANFGRIFSSLEARRMQLGMRLTF</sequence>
<dbReference type="PANTHER" id="PTHR30069">
    <property type="entry name" value="TONB-DEPENDENT OUTER MEMBRANE RECEPTOR"/>
    <property type="match status" value="1"/>
</dbReference>
<dbReference type="GO" id="GO:0030246">
    <property type="term" value="F:carbohydrate binding"/>
    <property type="evidence" value="ECO:0007669"/>
    <property type="project" value="InterPro"/>
</dbReference>
<keyword evidence="9" id="KW-0378">Hydrolase</keyword>
<dbReference type="InterPro" id="IPR013784">
    <property type="entry name" value="Carb-bd-like_fold"/>
</dbReference>
<dbReference type="GO" id="GO:0015344">
    <property type="term" value="F:siderophore uptake transmembrane transporter activity"/>
    <property type="evidence" value="ECO:0007669"/>
    <property type="project" value="TreeGrafter"/>
</dbReference>
<keyword evidence="9" id="KW-0121">Carboxypeptidase</keyword>
<dbReference type="SUPFAM" id="SSF49452">
    <property type="entry name" value="Starch-binding domain-like"/>
    <property type="match status" value="1"/>
</dbReference>
<evidence type="ECO:0000256" key="5">
    <source>
        <dbReference type="ARBA" id="ARBA00023136"/>
    </source>
</evidence>
<dbReference type="GO" id="GO:0004180">
    <property type="term" value="F:carboxypeptidase activity"/>
    <property type="evidence" value="ECO:0007669"/>
    <property type="project" value="UniProtKB-KW"/>
</dbReference>
<evidence type="ECO:0000259" key="8">
    <source>
        <dbReference type="Pfam" id="PF25183"/>
    </source>
</evidence>
<evidence type="ECO:0000256" key="4">
    <source>
        <dbReference type="ARBA" id="ARBA00022692"/>
    </source>
</evidence>
<accession>A0A7S7NWE6</accession>
<keyword evidence="6" id="KW-0998">Cell outer membrane</keyword>
<dbReference type="InterPro" id="IPR036942">
    <property type="entry name" value="Beta-barrel_TonB_sf"/>
</dbReference>
<proteinExistence type="predicted"/>
<dbReference type="InterPro" id="IPR039426">
    <property type="entry name" value="TonB-dep_rcpt-like"/>
</dbReference>
<dbReference type="KEGG" id="pfer:IRI77_14170"/>
<keyword evidence="5" id="KW-0472">Membrane</keyword>
<dbReference type="Pfam" id="PF13620">
    <property type="entry name" value="CarboxypepD_reg"/>
    <property type="match status" value="1"/>
</dbReference>
<dbReference type="AlphaFoldDB" id="A0A7S7NWE6"/>
<evidence type="ECO:0000256" key="6">
    <source>
        <dbReference type="ARBA" id="ARBA00023237"/>
    </source>
</evidence>
<keyword evidence="7" id="KW-0732">Signal</keyword>
<feature type="domain" description="TonB-dependent transporter Oar-like beta-barrel" evidence="8">
    <location>
        <begin position="242"/>
        <end position="1147"/>
    </location>
</feature>
<keyword evidence="4" id="KW-0812">Transmembrane</keyword>
<gene>
    <name evidence="9" type="ORF">IRI77_14170</name>
</gene>
<dbReference type="GO" id="GO:0009279">
    <property type="term" value="C:cell outer membrane"/>
    <property type="evidence" value="ECO:0007669"/>
    <property type="project" value="UniProtKB-SubCell"/>
</dbReference>
<dbReference type="SUPFAM" id="SSF56935">
    <property type="entry name" value="Porins"/>
    <property type="match status" value="1"/>
</dbReference>
<organism evidence="9 10">
    <name type="scientific">Paludibaculum fermentans</name>
    <dbReference type="NCBI Taxonomy" id="1473598"/>
    <lineage>
        <taxon>Bacteria</taxon>
        <taxon>Pseudomonadati</taxon>
        <taxon>Acidobacteriota</taxon>
        <taxon>Terriglobia</taxon>
        <taxon>Bryobacterales</taxon>
        <taxon>Bryobacteraceae</taxon>
        <taxon>Paludibaculum</taxon>
    </lineage>
</organism>
<evidence type="ECO:0000313" key="9">
    <source>
        <dbReference type="EMBL" id="QOY91040.1"/>
    </source>
</evidence>
<dbReference type="Pfam" id="PF25183">
    <property type="entry name" value="OMP_b-brl_4"/>
    <property type="match status" value="1"/>
</dbReference>
<protein>
    <submittedName>
        <fullName evidence="9">Carboxypeptidase regulatory-like domain-containing protein</fullName>
    </submittedName>
</protein>
<dbReference type="GO" id="GO:0044718">
    <property type="term" value="P:siderophore transmembrane transport"/>
    <property type="evidence" value="ECO:0007669"/>
    <property type="project" value="TreeGrafter"/>
</dbReference>